<accession>H2DJX0</accession>
<feature type="domain" description="LIM zinc-binding" evidence="5">
    <location>
        <begin position="68"/>
        <end position="127"/>
    </location>
</feature>
<dbReference type="PROSITE" id="PS50023">
    <property type="entry name" value="LIM_DOMAIN_2"/>
    <property type="match status" value="3"/>
</dbReference>
<feature type="domain" description="LIM zinc-binding" evidence="5">
    <location>
        <begin position="7"/>
        <end position="67"/>
    </location>
</feature>
<protein>
    <submittedName>
        <fullName evidence="6">ABLIM class LIM protein ML04674a</fullName>
    </submittedName>
</protein>
<dbReference type="GO" id="GO:0046872">
    <property type="term" value="F:metal ion binding"/>
    <property type="evidence" value="ECO:0007669"/>
    <property type="project" value="UniProtKB-KW"/>
</dbReference>
<dbReference type="PANTHER" id="PTHR24213">
    <property type="entry name" value="ACTIN-BINDING LIM PROTEIN"/>
    <property type="match status" value="1"/>
</dbReference>
<dbReference type="AlphaFoldDB" id="H2DJX0"/>
<feature type="domain" description="LIM zinc-binding" evidence="5">
    <location>
        <begin position="131"/>
        <end position="189"/>
    </location>
</feature>
<evidence type="ECO:0000256" key="2">
    <source>
        <dbReference type="ARBA" id="ARBA00022833"/>
    </source>
</evidence>
<dbReference type="FunFam" id="2.10.110.10:FF:000055">
    <property type="entry name" value="Actin binding LIM protein 1"/>
    <property type="match status" value="1"/>
</dbReference>
<evidence type="ECO:0000313" key="6">
    <source>
        <dbReference type="EMBL" id="AEY80341.1"/>
    </source>
</evidence>
<dbReference type="Gene3D" id="2.10.110.10">
    <property type="entry name" value="Cysteine Rich Protein"/>
    <property type="match status" value="4"/>
</dbReference>
<organism evidence="6">
    <name type="scientific">Mnemiopsis leidyi</name>
    <name type="common">Sea walnut</name>
    <name type="synonym">Warty comb jellyfish</name>
    <dbReference type="NCBI Taxonomy" id="27923"/>
    <lineage>
        <taxon>Eukaryota</taxon>
        <taxon>Metazoa</taxon>
        <taxon>Ctenophora</taxon>
        <taxon>Tentaculata</taxon>
        <taxon>Lobata</taxon>
        <taxon>Bolinopsidae</taxon>
        <taxon>Mnemiopsis</taxon>
    </lineage>
</organism>
<dbReference type="InterPro" id="IPR001781">
    <property type="entry name" value="Znf_LIM"/>
</dbReference>
<evidence type="ECO:0000259" key="5">
    <source>
        <dbReference type="PROSITE" id="PS50023"/>
    </source>
</evidence>
<gene>
    <name evidence="6" type="primary">ML04674</name>
</gene>
<dbReference type="GO" id="GO:0030032">
    <property type="term" value="P:lamellipodium assembly"/>
    <property type="evidence" value="ECO:0007669"/>
    <property type="project" value="TreeGrafter"/>
</dbReference>
<evidence type="ECO:0000256" key="3">
    <source>
        <dbReference type="ARBA" id="ARBA00023038"/>
    </source>
</evidence>
<evidence type="ECO:0000256" key="4">
    <source>
        <dbReference type="PROSITE-ProRule" id="PRU00125"/>
    </source>
</evidence>
<dbReference type="GO" id="GO:0005886">
    <property type="term" value="C:plasma membrane"/>
    <property type="evidence" value="ECO:0007669"/>
    <property type="project" value="TreeGrafter"/>
</dbReference>
<keyword evidence="1 4" id="KW-0479">Metal-binding</keyword>
<dbReference type="InterPro" id="IPR051618">
    <property type="entry name" value="Actin-binding_LIM"/>
</dbReference>
<dbReference type="SUPFAM" id="SSF57716">
    <property type="entry name" value="Glucocorticoid receptor-like (DNA-binding domain)"/>
    <property type="match status" value="3"/>
</dbReference>
<reference evidence="6" key="1">
    <citation type="submission" date="2011-08" db="EMBL/GenBank/DDBJ databases">
        <title>The Diversification of the LIM Superclass at the Base of the Metazoa Increased Subcellular Complexity and Promoted Multicellular Specialization.</title>
        <authorList>
            <person name="Koch B.J."/>
            <person name="Ryan J.F."/>
            <person name="Baxevanis A.D."/>
        </authorList>
    </citation>
    <scope>NUCLEOTIDE SEQUENCE</scope>
</reference>
<evidence type="ECO:0000256" key="1">
    <source>
        <dbReference type="ARBA" id="ARBA00022723"/>
    </source>
</evidence>
<dbReference type="PANTHER" id="PTHR24213:SF17">
    <property type="entry name" value="DEMATIN"/>
    <property type="match status" value="1"/>
</dbReference>
<name>H2DJX0_MNELE</name>
<keyword evidence="3 4" id="KW-0440">LIM domain</keyword>
<dbReference type="HOGENOM" id="CLU_001357_12_0_1"/>
<dbReference type="SMART" id="SM00132">
    <property type="entry name" value="LIM"/>
    <property type="match status" value="4"/>
</dbReference>
<keyword evidence="2 4" id="KW-0862">Zinc</keyword>
<dbReference type="GO" id="GO:0051015">
    <property type="term" value="F:actin filament binding"/>
    <property type="evidence" value="ECO:0007669"/>
    <property type="project" value="TreeGrafter"/>
</dbReference>
<dbReference type="GO" id="GO:0051017">
    <property type="term" value="P:actin filament bundle assembly"/>
    <property type="evidence" value="ECO:0007669"/>
    <property type="project" value="TreeGrafter"/>
</dbReference>
<dbReference type="GO" id="GO:0015629">
    <property type="term" value="C:actin cytoskeleton"/>
    <property type="evidence" value="ECO:0007669"/>
    <property type="project" value="TreeGrafter"/>
</dbReference>
<sequence length="287" mass="31793">MADLANTLCAGCSEKLVGEVIRVGDSDHFHVDCFKCTQCSEALASTGFFARQDKYYCSKDYHELFGTRCVVCSNFIEGEGFTVQKRSYHTRCFKCSQCGGGFNSGSRVLFDEGRPICETCRSKTQASARLSTCKGCNKDITGRSVVAMDSDWHVDCFACYYCKAPLAGEYMVKDGHPYCEADYLNLFGQKCKICDQFIVGRVLQAGGVSYHNSCLRCQVCSNSFAEGQEIFTQDGIFWHTECEPYLEGFGDSEYFDDGGEEEDTPGLVTDDVADVADGISDLRVEEN</sequence>
<proteinExistence type="evidence at transcript level"/>
<dbReference type="EMBL" id="JN615192">
    <property type="protein sequence ID" value="AEY80341.1"/>
    <property type="molecule type" value="mRNA"/>
</dbReference>
<dbReference type="OMA" id="VENRHFH"/>
<dbReference type="PROSITE" id="PS00478">
    <property type="entry name" value="LIM_DOMAIN_1"/>
    <property type="match status" value="3"/>
</dbReference>
<dbReference type="Pfam" id="PF00412">
    <property type="entry name" value="LIM"/>
    <property type="match status" value="4"/>
</dbReference>